<evidence type="ECO:0000313" key="2">
    <source>
        <dbReference type="Proteomes" id="UP000017246"/>
    </source>
</evidence>
<sequence>MPKQLPEVIISLQINRRLLLPRSLPPCPPCYTFVHFRKRPFHSIFSLLPARPNAHSPCDFSFSHFEVVIYFMYKFVYLDLRNYKVVASLARLPRFLFFSCYR</sequence>
<reference evidence="1" key="1">
    <citation type="journal article" date="2013" name="Nature">
        <title>The genomes of four tapeworm species reveal adaptations to parasitism.</title>
        <authorList>
            <person name="Tsai I.J."/>
            <person name="Zarowiecki M."/>
            <person name="Holroyd N."/>
            <person name="Garciarrubio A."/>
            <person name="Sanchez-Flores A."/>
            <person name="Brooks K.L."/>
            <person name="Tracey A."/>
            <person name="Bobes R.J."/>
            <person name="Fragoso G."/>
            <person name="Sciutto E."/>
            <person name="Aslett M."/>
            <person name="Beasley H."/>
            <person name="Bennett H.M."/>
            <person name="Cai J."/>
            <person name="Camicia F."/>
            <person name="Clark R."/>
            <person name="Cucher M."/>
            <person name="De Silva N."/>
            <person name="Day T.A."/>
            <person name="Deplazes P."/>
            <person name="Estrada K."/>
            <person name="Fernandez C."/>
            <person name="Holland P.W."/>
            <person name="Hou J."/>
            <person name="Hu S."/>
            <person name="Huckvale T."/>
            <person name="Hung S.S."/>
            <person name="Kamenetzky L."/>
            <person name="Keane J.A."/>
            <person name="Kiss F."/>
            <person name="Koziol U."/>
            <person name="Lambert O."/>
            <person name="Liu K."/>
            <person name="Luo X."/>
            <person name="Luo Y."/>
            <person name="Macchiaroli N."/>
            <person name="Nichol S."/>
            <person name="Paps J."/>
            <person name="Parkinson J."/>
            <person name="Pouchkina-Stantcheva N."/>
            <person name="Riddiford N."/>
            <person name="Rosenzvit M."/>
            <person name="Salinas G."/>
            <person name="Wasmuth J.D."/>
            <person name="Zamanian M."/>
            <person name="Zheng Y."/>
            <person name="Cai X."/>
            <person name="Soberon X."/>
            <person name="Olson P.D."/>
            <person name="Laclette J.P."/>
            <person name="Brehm K."/>
            <person name="Berriman M."/>
            <person name="Garciarrubio A."/>
            <person name="Bobes R.J."/>
            <person name="Fragoso G."/>
            <person name="Sanchez-Flores A."/>
            <person name="Estrada K."/>
            <person name="Cevallos M.A."/>
            <person name="Morett E."/>
            <person name="Gonzalez V."/>
            <person name="Portillo T."/>
            <person name="Ochoa-Leyva A."/>
            <person name="Jose M.V."/>
            <person name="Sciutto E."/>
            <person name="Landa A."/>
            <person name="Jimenez L."/>
            <person name="Valdes V."/>
            <person name="Carrero J.C."/>
            <person name="Larralde C."/>
            <person name="Morales-Montor J."/>
            <person name="Limon-Lason J."/>
            <person name="Soberon X."/>
            <person name="Laclette J.P."/>
        </authorList>
    </citation>
    <scope>NUCLEOTIDE SEQUENCE [LARGE SCALE GENOMIC DNA]</scope>
</reference>
<proteinExistence type="predicted"/>
<evidence type="ECO:0000313" key="1">
    <source>
        <dbReference type="EMBL" id="CDS42135.1"/>
    </source>
</evidence>
<organism evidence="1 2">
    <name type="scientific">Echinococcus multilocularis</name>
    <name type="common">Fox tapeworm</name>
    <dbReference type="NCBI Taxonomy" id="6211"/>
    <lineage>
        <taxon>Eukaryota</taxon>
        <taxon>Metazoa</taxon>
        <taxon>Spiralia</taxon>
        <taxon>Lophotrochozoa</taxon>
        <taxon>Platyhelminthes</taxon>
        <taxon>Cestoda</taxon>
        <taxon>Eucestoda</taxon>
        <taxon>Cyclophyllidea</taxon>
        <taxon>Taeniidae</taxon>
        <taxon>Echinococcus</taxon>
    </lineage>
</organism>
<protein>
    <submittedName>
        <fullName evidence="1">Expressed protein</fullName>
    </submittedName>
</protein>
<name>A0A068YFM6_ECHMU</name>
<dbReference type="AlphaFoldDB" id="A0A068YFM6"/>
<reference evidence="1" key="2">
    <citation type="submission" date="2015-11" db="EMBL/GenBank/DDBJ databases">
        <authorList>
            <person name="Zhang Y."/>
            <person name="Guo Z."/>
        </authorList>
    </citation>
    <scope>NUCLEOTIDE SEQUENCE</scope>
</reference>
<accession>A0A068YFM6</accession>
<keyword evidence="2" id="KW-1185">Reference proteome</keyword>
<gene>
    <name evidence="1" type="ORF">EmuJ_000983400</name>
</gene>
<dbReference type="EMBL" id="LN902842">
    <property type="protein sequence ID" value="CDS42135.1"/>
    <property type="molecule type" value="Genomic_DNA"/>
</dbReference>
<dbReference type="Proteomes" id="UP000017246">
    <property type="component" value="Unassembled WGS sequence"/>
</dbReference>